<evidence type="ECO:0000313" key="1">
    <source>
        <dbReference type="EMBL" id="KKM88781.1"/>
    </source>
</evidence>
<accession>A0A0F9LNL0</accession>
<comment type="caution">
    <text evidence="1">The sequence shown here is derived from an EMBL/GenBank/DDBJ whole genome shotgun (WGS) entry which is preliminary data.</text>
</comment>
<organism evidence="1">
    <name type="scientific">marine sediment metagenome</name>
    <dbReference type="NCBI Taxonomy" id="412755"/>
    <lineage>
        <taxon>unclassified sequences</taxon>
        <taxon>metagenomes</taxon>
        <taxon>ecological metagenomes</taxon>
    </lineage>
</organism>
<protein>
    <submittedName>
        <fullName evidence="1">Uncharacterized protein</fullName>
    </submittedName>
</protein>
<dbReference type="EMBL" id="LAZR01006914">
    <property type="protein sequence ID" value="KKM88781.1"/>
    <property type="molecule type" value="Genomic_DNA"/>
</dbReference>
<sequence length="79" mass="8640">MSTPGNITEINITSTQGKTGNFSVYCPYSSGTSQRRAWFQHLAAALARPAGAETFRLYCSDGTYYLDRSLVSSVTITYS</sequence>
<reference evidence="1" key="1">
    <citation type="journal article" date="2015" name="Nature">
        <title>Complex archaea that bridge the gap between prokaryotes and eukaryotes.</title>
        <authorList>
            <person name="Spang A."/>
            <person name="Saw J.H."/>
            <person name="Jorgensen S.L."/>
            <person name="Zaremba-Niedzwiedzka K."/>
            <person name="Martijn J."/>
            <person name="Lind A.E."/>
            <person name="van Eijk R."/>
            <person name="Schleper C."/>
            <person name="Guy L."/>
            <person name="Ettema T.J."/>
        </authorList>
    </citation>
    <scope>NUCLEOTIDE SEQUENCE</scope>
</reference>
<proteinExistence type="predicted"/>
<name>A0A0F9LNL0_9ZZZZ</name>
<dbReference type="AlphaFoldDB" id="A0A0F9LNL0"/>
<gene>
    <name evidence="1" type="ORF">LCGC14_1255280</name>
</gene>